<protein>
    <submittedName>
        <fullName evidence="1">Kynurenine formamidase</fullName>
    </submittedName>
</protein>
<dbReference type="RefSeq" id="WP_068007197.1">
    <property type="nucleotide sequence ID" value="NZ_QQBC01000010.1"/>
</dbReference>
<comment type="caution">
    <text evidence="1">The sequence shown here is derived from an EMBL/GenBank/DDBJ whole genome shotgun (WGS) entry which is preliminary data.</text>
</comment>
<evidence type="ECO:0000313" key="2">
    <source>
        <dbReference type="Proteomes" id="UP000254869"/>
    </source>
</evidence>
<dbReference type="GO" id="GO:0004061">
    <property type="term" value="F:arylformamidase activity"/>
    <property type="evidence" value="ECO:0007669"/>
    <property type="project" value="InterPro"/>
</dbReference>
<dbReference type="AlphaFoldDB" id="A0A370HY84"/>
<accession>A0A370HY84</accession>
<reference evidence="1 2" key="1">
    <citation type="submission" date="2018-07" db="EMBL/GenBank/DDBJ databases">
        <title>Genomic Encyclopedia of Type Strains, Phase IV (KMG-IV): sequencing the most valuable type-strain genomes for metagenomic binning, comparative biology and taxonomic classification.</title>
        <authorList>
            <person name="Goeker M."/>
        </authorList>
    </citation>
    <scope>NUCLEOTIDE SEQUENCE [LARGE SCALE GENOMIC DNA]</scope>
    <source>
        <strain evidence="1 2">DSM 44290</strain>
    </source>
</reference>
<dbReference type="Proteomes" id="UP000254869">
    <property type="component" value="Unassembled WGS sequence"/>
</dbReference>
<dbReference type="STRING" id="1210086.GCA_001613105_07171"/>
<dbReference type="InterPro" id="IPR007325">
    <property type="entry name" value="KFase/CYL"/>
</dbReference>
<dbReference type="InterPro" id="IPR037175">
    <property type="entry name" value="KFase_sf"/>
</dbReference>
<organism evidence="1 2">
    <name type="scientific">Nocardia pseudobrasiliensis</name>
    <dbReference type="NCBI Taxonomy" id="45979"/>
    <lineage>
        <taxon>Bacteria</taxon>
        <taxon>Bacillati</taxon>
        <taxon>Actinomycetota</taxon>
        <taxon>Actinomycetes</taxon>
        <taxon>Mycobacteriales</taxon>
        <taxon>Nocardiaceae</taxon>
        <taxon>Nocardia</taxon>
    </lineage>
</organism>
<dbReference type="SUPFAM" id="SSF102198">
    <property type="entry name" value="Putative cyclase"/>
    <property type="match status" value="1"/>
</dbReference>
<dbReference type="Gene3D" id="3.50.30.50">
    <property type="entry name" value="Putative cyclase"/>
    <property type="match status" value="1"/>
</dbReference>
<dbReference type="PANTHER" id="PTHR34861:SF10">
    <property type="entry name" value="CYCLASE"/>
    <property type="match status" value="1"/>
</dbReference>
<evidence type="ECO:0000313" key="1">
    <source>
        <dbReference type="EMBL" id="RDI63457.1"/>
    </source>
</evidence>
<dbReference type="EMBL" id="QQBC01000010">
    <property type="protein sequence ID" value="RDI63457.1"/>
    <property type="molecule type" value="Genomic_DNA"/>
</dbReference>
<name>A0A370HY84_9NOCA</name>
<dbReference type="PANTHER" id="PTHR34861">
    <property type="match status" value="1"/>
</dbReference>
<keyword evidence="2" id="KW-1185">Reference proteome</keyword>
<proteinExistence type="predicted"/>
<gene>
    <name evidence="1" type="ORF">DFR76_110154</name>
</gene>
<dbReference type="GO" id="GO:0019441">
    <property type="term" value="P:L-tryptophan catabolic process to kynurenine"/>
    <property type="evidence" value="ECO:0007669"/>
    <property type="project" value="InterPro"/>
</dbReference>
<dbReference type="Pfam" id="PF04199">
    <property type="entry name" value="Cyclase"/>
    <property type="match status" value="1"/>
</dbReference>
<sequence>MQFPQEFLDIARRVNNWGRWGSADELGTLNLVTDEVVRAAAATVRTGHRVALAVPLRQHGIQTGLAPGRTDPLHTMVALNREMFGPNGVATSDDTVTMGLQAGTHWDALAHVSYNGRLYNGRPADSITAHRGATVGGIDKAPHIVSRGVLLDVAAAHGVDRLPADHAVTPEDLDAAALFGEVRVRAGDIVLVRTGQLGLYLNGQRDRYATPSPGLSIRCPQWFHAHDVAAVANDTFTFEIIPPEIENLWLAVHALHLVDMGMLQGQNWNLEELSAACARERRYEFLLSATPEPFVGATGAPVAPVAIF</sequence>